<feature type="compositionally biased region" description="Gly residues" evidence="1">
    <location>
        <begin position="34"/>
        <end position="49"/>
    </location>
</feature>
<accession>A0ABQ7JYG3</accession>
<feature type="region of interest" description="Disordered" evidence="1">
    <location>
        <begin position="1"/>
        <end position="56"/>
    </location>
</feature>
<proteinExistence type="predicted"/>
<feature type="compositionally biased region" description="Polar residues" evidence="1">
    <location>
        <begin position="9"/>
        <end position="24"/>
    </location>
</feature>
<keyword evidence="3" id="KW-1185">Reference proteome</keyword>
<name>A0ABQ7JYG3_9FUNG</name>
<dbReference type="Pfam" id="PF13270">
    <property type="entry name" value="CCDC28"/>
    <property type="match status" value="1"/>
</dbReference>
<protein>
    <submittedName>
        <fullName evidence="2">Uncharacterized protein</fullName>
    </submittedName>
</protein>
<sequence length="190" mass="20617">MNNRPPPTSGSTVKPATGASSQDSFAYDPKQNNGTGGSGGTGSSHGGGYYIPPVSDLTSSNHDRALGVIDAAFEQTDRMLDERDMKAFGDNSESIFQELIKIRQKQLALARKHIGIETMADDDKSLAPDGKLLDAADKDEIDPLQFARKGQELQDLMSSLEDLGRSMSDFHELSNTTNKQLFSSTNFSRK</sequence>
<gene>
    <name evidence="2" type="ORF">BGZ96_008576</name>
</gene>
<evidence type="ECO:0000313" key="2">
    <source>
        <dbReference type="EMBL" id="KAG0287489.1"/>
    </source>
</evidence>
<dbReference type="EMBL" id="JAAAIM010000486">
    <property type="protein sequence ID" value="KAG0287489.1"/>
    <property type="molecule type" value="Genomic_DNA"/>
</dbReference>
<comment type="caution">
    <text evidence="2">The sequence shown here is derived from an EMBL/GenBank/DDBJ whole genome shotgun (WGS) entry which is preliminary data.</text>
</comment>
<evidence type="ECO:0000256" key="1">
    <source>
        <dbReference type="SAM" id="MobiDB-lite"/>
    </source>
</evidence>
<evidence type="ECO:0000313" key="3">
    <source>
        <dbReference type="Proteomes" id="UP001194696"/>
    </source>
</evidence>
<dbReference type="Proteomes" id="UP001194696">
    <property type="component" value="Unassembled WGS sequence"/>
</dbReference>
<dbReference type="InterPro" id="IPR025271">
    <property type="entry name" value="CCDC28"/>
</dbReference>
<organism evidence="2 3">
    <name type="scientific">Linnemannia gamsii</name>
    <dbReference type="NCBI Taxonomy" id="64522"/>
    <lineage>
        <taxon>Eukaryota</taxon>
        <taxon>Fungi</taxon>
        <taxon>Fungi incertae sedis</taxon>
        <taxon>Mucoromycota</taxon>
        <taxon>Mortierellomycotina</taxon>
        <taxon>Mortierellomycetes</taxon>
        <taxon>Mortierellales</taxon>
        <taxon>Mortierellaceae</taxon>
        <taxon>Linnemannia</taxon>
    </lineage>
</organism>
<reference evidence="2 3" key="1">
    <citation type="journal article" date="2020" name="Fungal Divers.">
        <title>Resolving the Mortierellaceae phylogeny through synthesis of multi-gene phylogenetics and phylogenomics.</title>
        <authorList>
            <person name="Vandepol N."/>
            <person name="Liber J."/>
            <person name="Desiro A."/>
            <person name="Na H."/>
            <person name="Kennedy M."/>
            <person name="Barry K."/>
            <person name="Grigoriev I.V."/>
            <person name="Miller A.N."/>
            <person name="O'Donnell K."/>
            <person name="Stajich J.E."/>
            <person name="Bonito G."/>
        </authorList>
    </citation>
    <scope>NUCLEOTIDE SEQUENCE [LARGE SCALE GENOMIC DNA]</scope>
    <source>
        <strain evidence="2 3">AD045</strain>
    </source>
</reference>